<name>A0A8T0HFF5_CERPU</name>
<feature type="transmembrane region" description="Helical" evidence="1">
    <location>
        <begin position="142"/>
        <end position="161"/>
    </location>
</feature>
<keyword evidence="1" id="KW-1133">Transmembrane helix</keyword>
<feature type="transmembrane region" description="Helical" evidence="1">
    <location>
        <begin position="173"/>
        <end position="191"/>
    </location>
</feature>
<feature type="transmembrane region" description="Helical" evidence="1">
    <location>
        <begin position="104"/>
        <end position="122"/>
    </location>
</feature>
<dbReference type="PANTHER" id="PTHR36367">
    <property type="entry name" value="TRANSMEMBRANE PROTEIN"/>
    <property type="match status" value="1"/>
</dbReference>
<organism evidence="2 3">
    <name type="scientific">Ceratodon purpureus</name>
    <name type="common">Fire moss</name>
    <name type="synonym">Dicranum purpureum</name>
    <dbReference type="NCBI Taxonomy" id="3225"/>
    <lineage>
        <taxon>Eukaryota</taxon>
        <taxon>Viridiplantae</taxon>
        <taxon>Streptophyta</taxon>
        <taxon>Embryophyta</taxon>
        <taxon>Bryophyta</taxon>
        <taxon>Bryophytina</taxon>
        <taxon>Bryopsida</taxon>
        <taxon>Dicranidae</taxon>
        <taxon>Pseudoditrichales</taxon>
        <taxon>Ditrichaceae</taxon>
        <taxon>Ceratodon</taxon>
    </lineage>
</organism>
<comment type="caution">
    <text evidence="2">The sequence shown here is derived from an EMBL/GenBank/DDBJ whole genome shotgun (WGS) entry which is preliminary data.</text>
</comment>
<dbReference type="PANTHER" id="PTHR36367:SF2">
    <property type="entry name" value="TRANSMEMBRANE PROTEIN"/>
    <property type="match status" value="1"/>
</dbReference>
<dbReference type="Proteomes" id="UP000822688">
    <property type="component" value="Chromosome 6"/>
</dbReference>
<reference evidence="2 3" key="1">
    <citation type="submission" date="2020-06" db="EMBL/GenBank/DDBJ databases">
        <title>WGS assembly of Ceratodon purpureus strain R40.</title>
        <authorList>
            <person name="Carey S.B."/>
            <person name="Jenkins J."/>
            <person name="Shu S."/>
            <person name="Lovell J.T."/>
            <person name="Sreedasyam A."/>
            <person name="Maumus F."/>
            <person name="Tiley G.P."/>
            <person name="Fernandez-Pozo N."/>
            <person name="Barry K."/>
            <person name="Chen C."/>
            <person name="Wang M."/>
            <person name="Lipzen A."/>
            <person name="Daum C."/>
            <person name="Saski C.A."/>
            <person name="Payton A.C."/>
            <person name="Mcbreen J.C."/>
            <person name="Conrad R.E."/>
            <person name="Kollar L.M."/>
            <person name="Olsson S."/>
            <person name="Huttunen S."/>
            <person name="Landis J.B."/>
            <person name="Wickett N.J."/>
            <person name="Johnson M.G."/>
            <person name="Rensing S.A."/>
            <person name="Grimwood J."/>
            <person name="Schmutz J."/>
            <person name="Mcdaniel S.F."/>
        </authorList>
    </citation>
    <scope>NUCLEOTIDE SEQUENCE [LARGE SCALE GENOMIC DNA]</scope>
    <source>
        <strain evidence="2 3">R40</strain>
    </source>
</reference>
<dbReference type="AlphaFoldDB" id="A0A8T0HFF5"/>
<sequence>MASSLLTQRGLSHLSSSRISLSKPRKAIGPCGVSLTGLRRHGSQTLNVSSFELMRFQRGEELRWARQEGGRGVVLCRVKVDTQKEGDGGEVPEMDDPVRSVKQVALWVMAAVYTSYLFLLPYAPGDPVWAISQATITGVLNLSFNFFYVLPLANILGFHLLEAAVVHPADEALFNFVLGWALLFAPLIFTDRKRDRFPWSLDVFWLASMFLTNTFLIPYMAIRLNKSPDSPRNSLLQPASGLQRSFTNGARVVAVTGAAVGLLSIVWFVIGRPTEGFGDLAERWSYWIDTVSKDRPTYAFIWDLCCYTVFQPWLIGDNLDNIRPESKELVAKLRFLPYVGLVAYCWGLDTTEDAKLQ</sequence>
<keyword evidence="3" id="KW-1185">Reference proteome</keyword>
<evidence type="ECO:0000313" key="3">
    <source>
        <dbReference type="Proteomes" id="UP000822688"/>
    </source>
</evidence>
<gene>
    <name evidence="2" type="ORF">KC19_6G074300</name>
</gene>
<protein>
    <submittedName>
        <fullName evidence="2">Uncharacterized protein</fullName>
    </submittedName>
</protein>
<feature type="transmembrane region" description="Helical" evidence="1">
    <location>
        <begin position="252"/>
        <end position="270"/>
    </location>
</feature>
<keyword evidence="1" id="KW-0812">Transmembrane</keyword>
<keyword evidence="1" id="KW-0472">Membrane</keyword>
<accession>A0A8T0HFF5</accession>
<evidence type="ECO:0000256" key="1">
    <source>
        <dbReference type="SAM" id="Phobius"/>
    </source>
</evidence>
<dbReference type="EMBL" id="CM026427">
    <property type="protein sequence ID" value="KAG0569218.1"/>
    <property type="molecule type" value="Genomic_DNA"/>
</dbReference>
<evidence type="ECO:0000313" key="2">
    <source>
        <dbReference type="EMBL" id="KAG0569218.1"/>
    </source>
</evidence>
<feature type="transmembrane region" description="Helical" evidence="1">
    <location>
        <begin position="203"/>
        <end position="222"/>
    </location>
</feature>
<proteinExistence type="predicted"/>